<organism evidence="2 3">
    <name type="scientific">Coraliomargarita akajimensis (strain DSM 45221 / IAM 15411 / JCM 23193 / KCTC 12865 / 04OKA010-24)</name>
    <dbReference type="NCBI Taxonomy" id="583355"/>
    <lineage>
        <taxon>Bacteria</taxon>
        <taxon>Pseudomonadati</taxon>
        <taxon>Verrucomicrobiota</taxon>
        <taxon>Opitutia</taxon>
        <taxon>Puniceicoccales</taxon>
        <taxon>Coraliomargaritaceae</taxon>
        <taxon>Coraliomargarita</taxon>
    </lineage>
</organism>
<proteinExistence type="predicted"/>
<dbReference type="Proteomes" id="UP000000925">
    <property type="component" value="Chromosome"/>
</dbReference>
<dbReference type="CDD" id="cd02976">
    <property type="entry name" value="NrdH"/>
    <property type="match status" value="1"/>
</dbReference>
<evidence type="ECO:0000313" key="3">
    <source>
        <dbReference type="Proteomes" id="UP000000925"/>
    </source>
</evidence>
<feature type="domain" description="Glutaredoxin" evidence="1">
    <location>
        <begin position="5"/>
        <end position="54"/>
    </location>
</feature>
<accession>D5EP37</accession>
<dbReference type="HOGENOM" id="CLU_026126_9_1_0"/>
<dbReference type="InterPro" id="IPR036249">
    <property type="entry name" value="Thioredoxin-like_sf"/>
</dbReference>
<reference evidence="2 3" key="1">
    <citation type="journal article" date="2010" name="Stand. Genomic Sci.">
        <title>Complete genome sequence of Coraliomargarita akajimensis type strain (04OKA010-24).</title>
        <authorList>
            <person name="Mavromatis K."/>
            <person name="Abt B."/>
            <person name="Brambilla E."/>
            <person name="Lapidus A."/>
            <person name="Copeland A."/>
            <person name="Deshpande S."/>
            <person name="Nolan M."/>
            <person name="Lucas S."/>
            <person name="Tice H."/>
            <person name="Cheng J.F."/>
            <person name="Han C."/>
            <person name="Detter J.C."/>
            <person name="Woyke T."/>
            <person name="Goodwin L."/>
            <person name="Pitluck S."/>
            <person name="Held B."/>
            <person name="Brettin T."/>
            <person name="Tapia R."/>
            <person name="Ivanova N."/>
            <person name="Mikhailova N."/>
            <person name="Pati A."/>
            <person name="Liolios K."/>
            <person name="Chen A."/>
            <person name="Palaniappan K."/>
            <person name="Land M."/>
            <person name="Hauser L."/>
            <person name="Chang Y.J."/>
            <person name="Jeffries C.D."/>
            <person name="Rohde M."/>
            <person name="Goker M."/>
            <person name="Bristow J."/>
            <person name="Eisen J.A."/>
            <person name="Markowitz V."/>
            <person name="Hugenholtz P."/>
            <person name="Klenk H.P."/>
            <person name="Kyrpides N.C."/>
        </authorList>
    </citation>
    <scope>NUCLEOTIDE SEQUENCE [LARGE SCALE GENOMIC DNA]</scope>
    <source>
        <strain evidence="3">DSM 45221 / IAM 15411 / JCM 23193 / KCTC 12865</strain>
    </source>
</reference>
<sequence>MLPILYVKTGCPWCTEAMAYFNSQGVELDVRDVSTSPKDMDAMVAISGQTKAPTFEYEDFVVADFSVDEFLAELNDFPEVRHNLGISDTDS</sequence>
<dbReference type="Pfam" id="PF00462">
    <property type="entry name" value="Glutaredoxin"/>
    <property type="match status" value="1"/>
</dbReference>
<keyword evidence="3" id="KW-1185">Reference proteome</keyword>
<protein>
    <submittedName>
        <fullName evidence="2">Glutaredoxin</fullName>
    </submittedName>
</protein>
<dbReference type="KEGG" id="caa:Caka_2531"/>
<dbReference type="SUPFAM" id="SSF52833">
    <property type="entry name" value="Thioredoxin-like"/>
    <property type="match status" value="1"/>
</dbReference>
<dbReference type="AlphaFoldDB" id="D5EP37"/>
<dbReference type="eggNOG" id="COG0695">
    <property type="taxonomic scope" value="Bacteria"/>
</dbReference>
<evidence type="ECO:0000313" key="2">
    <source>
        <dbReference type="EMBL" id="ADE55547.1"/>
    </source>
</evidence>
<dbReference type="Gene3D" id="3.40.30.10">
    <property type="entry name" value="Glutaredoxin"/>
    <property type="match status" value="1"/>
</dbReference>
<gene>
    <name evidence="2" type="ordered locus">Caka_2531</name>
</gene>
<dbReference type="STRING" id="583355.Caka_2531"/>
<dbReference type="PROSITE" id="PS51354">
    <property type="entry name" value="GLUTAREDOXIN_2"/>
    <property type="match status" value="1"/>
</dbReference>
<dbReference type="EMBL" id="CP001998">
    <property type="protein sequence ID" value="ADE55547.1"/>
    <property type="molecule type" value="Genomic_DNA"/>
</dbReference>
<evidence type="ECO:0000259" key="1">
    <source>
        <dbReference type="Pfam" id="PF00462"/>
    </source>
</evidence>
<name>D5EP37_CORAD</name>
<dbReference type="InterPro" id="IPR002109">
    <property type="entry name" value="Glutaredoxin"/>
</dbReference>